<dbReference type="UniPathway" id="UPA00378"/>
<reference evidence="1 2" key="1">
    <citation type="journal article" date="2020" name="Nat. Food">
        <title>A phased Vanilla planifolia genome enables genetic improvement of flavour and production.</title>
        <authorList>
            <person name="Hasing T."/>
            <person name="Tang H."/>
            <person name="Brym M."/>
            <person name="Khazi F."/>
            <person name="Huang T."/>
            <person name="Chambers A.H."/>
        </authorList>
    </citation>
    <scope>NUCLEOTIDE SEQUENCE [LARGE SCALE GENOMIC DNA]</scope>
    <source>
        <tissue evidence="1">Leaf</tissue>
    </source>
</reference>
<sequence>MPMNFEKKESIAITLIGDPNVSNMMSKLLNLGMLLSPILNACCIDLSLMAKPNRENDGLMLGGFAFLCSFAMSELEIEPRYPLFGGWKKSLRGQVLSNTYELKDPRVFDWSFGLRHWFEEDGMEVALPEGSKSPAAAFSFPADQYLEVYYSFSPICMLAEPLMLVELQIEVLF</sequence>
<comment type="caution">
    <text evidence="1">The sequence shown here is derived from an EMBL/GenBank/DDBJ whole genome shotgun (WGS) entry which is preliminary data.</text>
</comment>
<evidence type="ECO:0000313" key="1">
    <source>
        <dbReference type="EMBL" id="KAG0454230.1"/>
    </source>
</evidence>
<name>A0A835PKT1_VANPL</name>
<dbReference type="AlphaFoldDB" id="A0A835PKT1"/>
<accession>A0A835PKT1</accession>
<dbReference type="EMBL" id="JADCNM010000014">
    <property type="protein sequence ID" value="KAG0454230.1"/>
    <property type="molecule type" value="Genomic_DNA"/>
</dbReference>
<gene>
    <name evidence="1" type="ORF">HPP92_025534</name>
</gene>
<dbReference type="OrthoDB" id="310030at2759"/>
<protein>
    <submittedName>
        <fullName evidence="1">Uncharacterized protein</fullName>
    </submittedName>
</protein>
<evidence type="ECO:0000313" key="2">
    <source>
        <dbReference type="Proteomes" id="UP000639772"/>
    </source>
</evidence>
<proteinExistence type="predicted"/>
<dbReference type="Proteomes" id="UP000639772">
    <property type="component" value="Unassembled WGS sequence"/>
</dbReference>
<organism evidence="1 2">
    <name type="scientific">Vanilla planifolia</name>
    <name type="common">Vanilla</name>
    <dbReference type="NCBI Taxonomy" id="51239"/>
    <lineage>
        <taxon>Eukaryota</taxon>
        <taxon>Viridiplantae</taxon>
        <taxon>Streptophyta</taxon>
        <taxon>Embryophyta</taxon>
        <taxon>Tracheophyta</taxon>
        <taxon>Spermatophyta</taxon>
        <taxon>Magnoliopsida</taxon>
        <taxon>Liliopsida</taxon>
        <taxon>Asparagales</taxon>
        <taxon>Orchidaceae</taxon>
        <taxon>Vanilloideae</taxon>
        <taxon>Vanilleae</taxon>
        <taxon>Vanilla</taxon>
    </lineage>
</organism>